<dbReference type="RefSeq" id="WP_104921799.1">
    <property type="nucleotide sequence ID" value="NZ_CP019062.1"/>
</dbReference>
<dbReference type="EMBL" id="CP019062">
    <property type="protein sequence ID" value="AVF34268.1"/>
    <property type="molecule type" value="Genomic_DNA"/>
</dbReference>
<dbReference type="KEGG" id="rox:BV494_04680"/>
<sequence>MSNLNWFIFLVVLGFAFIGVFVVSYRLSWAVIGRFRKYSRVEQACTKLFAELDRLPGHGRTTSATLNSGKYRIKVEALKR</sequence>
<organism evidence="2 3">
    <name type="scientific">Rahnella sikkimica</name>
    <dbReference type="NCBI Taxonomy" id="1805933"/>
    <lineage>
        <taxon>Bacteria</taxon>
        <taxon>Pseudomonadati</taxon>
        <taxon>Pseudomonadota</taxon>
        <taxon>Gammaproteobacteria</taxon>
        <taxon>Enterobacterales</taxon>
        <taxon>Yersiniaceae</taxon>
        <taxon>Rahnella</taxon>
    </lineage>
</organism>
<name>A0A2L1UN63_9GAMM</name>
<keyword evidence="1" id="KW-0812">Transmembrane</keyword>
<dbReference type="Proteomes" id="UP000239197">
    <property type="component" value="Chromosome"/>
</dbReference>
<keyword evidence="1" id="KW-1133">Transmembrane helix</keyword>
<protein>
    <submittedName>
        <fullName evidence="2">Uncharacterized protein</fullName>
    </submittedName>
</protein>
<feature type="transmembrane region" description="Helical" evidence="1">
    <location>
        <begin position="6"/>
        <end position="27"/>
    </location>
</feature>
<proteinExistence type="predicted"/>
<dbReference type="AlphaFoldDB" id="A0A2L1UN63"/>
<evidence type="ECO:0000256" key="1">
    <source>
        <dbReference type="SAM" id="Phobius"/>
    </source>
</evidence>
<keyword evidence="1" id="KW-0472">Membrane</keyword>
<gene>
    <name evidence="2" type="ORF">BV494_04680</name>
</gene>
<keyword evidence="3" id="KW-1185">Reference proteome</keyword>
<evidence type="ECO:0000313" key="3">
    <source>
        <dbReference type="Proteomes" id="UP000239197"/>
    </source>
</evidence>
<accession>A0A2L1UN63</accession>
<reference evidence="3" key="1">
    <citation type="submission" date="2017-01" db="EMBL/GenBank/DDBJ databases">
        <title>Genome sequence of Rouxiella sp. ERMR1:05.</title>
        <authorList>
            <person name="Kumar R."/>
            <person name="Singh D."/>
            <person name="Kumar S."/>
        </authorList>
    </citation>
    <scope>NUCLEOTIDE SEQUENCE [LARGE SCALE GENOMIC DNA]</scope>
    <source>
        <strain evidence="3">ERMR1:05</strain>
    </source>
</reference>
<evidence type="ECO:0000313" key="2">
    <source>
        <dbReference type="EMBL" id="AVF34268.1"/>
    </source>
</evidence>